<dbReference type="GO" id="GO:0005829">
    <property type="term" value="C:cytosol"/>
    <property type="evidence" value="ECO:0007669"/>
    <property type="project" value="TreeGrafter"/>
</dbReference>
<keyword evidence="4 11" id="KW-0436">Ligase</keyword>
<feature type="domain" description="Aminoacyl-tRNA synthetase class Ia" evidence="13">
    <location>
        <begin position="197"/>
        <end position="637"/>
    </location>
</feature>
<evidence type="ECO:0000256" key="2">
    <source>
        <dbReference type="ARBA" id="ARBA00013169"/>
    </source>
</evidence>
<evidence type="ECO:0000256" key="12">
    <source>
        <dbReference type="SAM" id="Coils"/>
    </source>
</evidence>
<dbReference type="InterPro" id="IPR013155">
    <property type="entry name" value="M/V/L/I-tRNA-synth_anticd-bd"/>
</dbReference>
<dbReference type="InterPro" id="IPR009080">
    <property type="entry name" value="tRNAsynth_Ia_anticodon-bd"/>
</dbReference>
<evidence type="ECO:0000313" key="16">
    <source>
        <dbReference type="Proteomes" id="UP001431783"/>
    </source>
</evidence>
<keyword evidence="8 11" id="KW-0030">Aminoacyl-tRNA synthetase</keyword>
<dbReference type="AlphaFoldDB" id="A0AAW1V4I7"/>
<evidence type="ECO:0000256" key="4">
    <source>
        <dbReference type="ARBA" id="ARBA00022598"/>
    </source>
</evidence>
<dbReference type="SUPFAM" id="SSF50677">
    <property type="entry name" value="ValRS/IleRS/LeuRS editing domain"/>
    <property type="match status" value="1"/>
</dbReference>
<gene>
    <name evidence="15" type="ORF">WA026_018437</name>
</gene>
<evidence type="ECO:0000256" key="10">
    <source>
        <dbReference type="ARBA" id="ARBA00047552"/>
    </source>
</evidence>
<feature type="domain" description="Aminoacyl-tRNA synthetase class Ia" evidence="13">
    <location>
        <begin position="62"/>
        <end position="194"/>
    </location>
</feature>
<evidence type="ECO:0000256" key="8">
    <source>
        <dbReference type="ARBA" id="ARBA00023146"/>
    </source>
</evidence>
<dbReference type="GO" id="GO:0006438">
    <property type="term" value="P:valyl-tRNA aminoacylation"/>
    <property type="evidence" value="ECO:0007669"/>
    <property type="project" value="InterPro"/>
</dbReference>
<dbReference type="Pfam" id="PF08264">
    <property type="entry name" value="Anticodon_1"/>
    <property type="match status" value="1"/>
</dbReference>
<dbReference type="Gene3D" id="3.40.50.620">
    <property type="entry name" value="HUPs"/>
    <property type="match status" value="2"/>
</dbReference>
<dbReference type="GO" id="GO:0005524">
    <property type="term" value="F:ATP binding"/>
    <property type="evidence" value="ECO:0007669"/>
    <property type="project" value="UniProtKB-KW"/>
</dbReference>
<dbReference type="PROSITE" id="PS00178">
    <property type="entry name" value="AA_TRNA_LIGASE_I"/>
    <property type="match status" value="1"/>
</dbReference>
<dbReference type="PRINTS" id="PR00986">
    <property type="entry name" value="TRNASYNTHVAL"/>
</dbReference>
<dbReference type="FunFam" id="3.40.50.620:FF:000078">
    <property type="entry name" value="Valine--tRNA ligase, mitochondrial"/>
    <property type="match status" value="1"/>
</dbReference>
<dbReference type="EC" id="6.1.1.9" evidence="2"/>
<dbReference type="PANTHER" id="PTHR11946:SF109">
    <property type="entry name" value="VALINE--TRNA LIGASE"/>
    <property type="match status" value="1"/>
</dbReference>
<dbReference type="InterPro" id="IPR009008">
    <property type="entry name" value="Val/Leu/Ile-tRNA-synth_edit"/>
</dbReference>
<dbReference type="SUPFAM" id="SSF52374">
    <property type="entry name" value="Nucleotidylyl transferase"/>
    <property type="match status" value="1"/>
</dbReference>
<evidence type="ECO:0000256" key="3">
    <source>
        <dbReference type="ARBA" id="ARBA00022490"/>
    </source>
</evidence>
<evidence type="ECO:0000256" key="1">
    <source>
        <dbReference type="ARBA" id="ARBA00005594"/>
    </source>
</evidence>
<dbReference type="Pfam" id="PF00133">
    <property type="entry name" value="tRNA-synt_1"/>
    <property type="match status" value="2"/>
</dbReference>
<evidence type="ECO:0000259" key="14">
    <source>
        <dbReference type="Pfam" id="PF08264"/>
    </source>
</evidence>
<evidence type="ECO:0000256" key="9">
    <source>
        <dbReference type="ARBA" id="ARBA00029936"/>
    </source>
</evidence>
<dbReference type="InterPro" id="IPR001412">
    <property type="entry name" value="aa-tRNA-synth_I_CS"/>
</dbReference>
<reference evidence="15 16" key="1">
    <citation type="submission" date="2023-03" db="EMBL/GenBank/DDBJ databases">
        <title>Genome insight into feeding habits of ladybird beetles.</title>
        <authorList>
            <person name="Li H.-S."/>
            <person name="Huang Y.-H."/>
            <person name="Pang H."/>
        </authorList>
    </citation>
    <scope>NUCLEOTIDE SEQUENCE [LARGE SCALE GENOMIC DNA]</scope>
    <source>
        <strain evidence="15">SYSU_2023b</strain>
        <tissue evidence="15">Whole body</tissue>
    </source>
</reference>
<dbReference type="FunFam" id="3.90.740.10:FF:000005">
    <property type="entry name" value="Valine--tRNA ligase, mitochondrial"/>
    <property type="match status" value="1"/>
</dbReference>
<evidence type="ECO:0000256" key="7">
    <source>
        <dbReference type="ARBA" id="ARBA00022917"/>
    </source>
</evidence>
<evidence type="ECO:0000256" key="11">
    <source>
        <dbReference type="RuleBase" id="RU363035"/>
    </source>
</evidence>
<keyword evidence="7 11" id="KW-0648">Protein biosynthesis</keyword>
<dbReference type="InterPro" id="IPR002300">
    <property type="entry name" value="aa-tRNA-synth_Ia"/>
</dbReference>
<keyword evidence="12" id="KW-0175">Coiled coil</keyword>
<dbReference type="Gene3D" id="1.10.730.10">
    <property type="entry name" value="Isoleucyl-tRNA Synthetase, Domain 1"/>
    <property type="match status" value="1"/>
</dbReference>
<accession>A0AAW1V4I7</accession>
<dbReference type="SUPFAM" id="SSF47323">
    <property type="entry name" value="Anticodon-binding domain of a subclass of class I aminoacyl-tRNA synthetases"/>
    <property type="match status" value="1"/>
</dbReference>
<dbReference type="GO" id="GO:0004832">
    <property type="term" value="F:valine-tRNA ligase activity"/>
    <property type="evidence" value="ECO:0007669"/>
    <property type="project" value="UniProtKB-EC"/>
</dbReference>
<protein>
    <recommendedName>
        <fullName evidence="2">valine--tRNA ligase</fullName>
        <ecNumber evidence="2">6.1.1.9</ecNumber>
    </recommendedName>
    <alternativeName>
        <fullName evidence="9">Valyl-tRNA synthetase</fullName>
    </alternativeName>
</protein>
<evidence type="ECO:0000256" key="6">
    <source>
        <dbReference type="ARBA" id="ARBA00022840"/>
    </source>
</evidence>
<dbReference type="CDD" id="cd07962">
    <property type="entry name" value="Anticodon_Ia_Val"/>
    <property type="match status" value="1"/>
</dbReference>
<dbReference type="CDD" id="cd00817">
    <property type="entry name" value="ValRS_core"/>
    <property type="match status" value="1"/>
</dbReference>
<sequence>MKILEHCTNFGNSILLKSRNKGFHLKQWTVFNSSVSDLDAAYVPNNVENEEIGRNHFEPPLKNVVKFSMLLPPPNITGNLHLGHALTGTIQDIFIDVLCSILYFRKRMQGINTLWVPGLDHAGIATQVVVEKQLWNENGKTRHDLGREKFQDIVWNWKLKKTISIESQLRRLGLSLNWNKQVFTMDTAQAEIVFKVSAISDIEVDHLEVDGSTEIKVPGYETPVIFGRMVYFAYKICGSSDEIVVATTRPETIMGDVAVAVHPNDDRYSKFIGKKVFHPFRIEEIPIIADDSVDMDYGTGAVKVTPAHDHADLAVAKRHSLPILQVFDDEGKLTNISKDFQGLPRFEVRTLAIDLLDTLNHLRVIKEHKMTVPICSRSGDVIEFMMKPQWFVSCSGMAQKAMDAVRDGQLVIEPKIYEEKWFQWLENIRDWCISRQLWWGHRIPAYLCRFDEKERWIAAKDLDSAQKKASSHFGVSSNLIQIKQDNDVLDTWFSSSLLPFSVFGWPKNTEEFSKYYPLSLMETGHDILFFWVARMVMLGTEMTGQLPFRKVLLHGIICDSQGRKMSKSLGNVISPESVIDGISLQSLNESAQANRSSGILSQEELKKTLQEQKKMFPNGIPECGADALRYTLVSHDIKNHFISFDVQECHINKLFCNKIWQATKFTKMSYEKVEAIQGLDNMNVQNIGPMDKWILSKYSHLVQVLNDTMENGDFYIATNTLKNFLYYDFCDVYLESTKRGLREPESKNAAGHCWTLITALEGGLRALHPFMPFVTQHLHRRMPSLEPKRFDYPKEIDYRDELLEETFEDILDIVRRIRRLKQMFNVKKHDALVQIICPKSEYIDFKETIKDLSKCESVLFREQPMDVQSGATYVKDILSNGTLVFLNVPEELRSNLKMDASKLTQQKGKLEKELQKLTKMVSGDTYDINVSTDIKKVHQKRISDIEEKIARIDYILGILKIDQKSYIDSRS</sequence>
<name>A0AAW1V4I7_9CUCU</name>
<dbReference type="InterPro" id="IPR014729">
    <property type="entry name" value="Rossmann-like_a/b/a_fold"/>
</dbReference>
<evidence type="ECO:0000313" key="15">
    <source>
        <dbReference type="EMBL" id="KAK9886784.1"/>
    </source>
</evidence>
<dbReference type="NCBIfam" id="NF004349">
    <property type="entry name" value="PRK05729.1"/>
    <property type="match status" value="1"/>
</dbReference>
<comment type="caution">
    <text evidence="15">The sequence shown here is derived from an EMBL/GenBank/DDBJ whole genome shotgun (WGS) entry which is preliminary data.</text>
</comment>
<keyword evidence="6 11" id="KW-0067">ATP-binding</keyword>
<dbReference type="InterPro" id="IPR002303">
    <property type="entry name" value="Valyl-tRNA_ligase"/>
</dbReference>
<keyword evidence="16" id="KW-1185">Reference proteome</keyword>
<comment type="catalytic activity">
    <reaction evidence="10">
        <text>tRNA(Val) + L-valine + ATP = L-valyl-tRNA(Val) + AMP + diphosphate</text>
        <dbReference type="Rhea" id="RHEA:10704"/>
        <dbReference type="Rhea" id="RHEA-COMP:9672"/>
        <dbReference type="Rhea" id="RHEA-COMP:9708"/>
        <dbReference type="ChEBI" id="CHEBI:30616"/>
        <dbReference type="ChEBI" id="CHEBI:33019"/>
        <dbReference type="ChEBI" id="CHEBI:57762"/>
        <dbReference type="ChEBI" id="CHEBI:78442"/>
        <dbReference type="ChEBI" id="CHEBI:78537"/>
        <dbReference type="ChEBI" id="CHEBI:456215"/>
        <dbReference type="EC" id="6.1.1.9"/>
    </reaction>
</comment>
<dbReference type="PANTHER" id="PTHR11946">
    <property type="entry name" value="VALYL-TRNA SYNTHETASES"/>
    <property type="match status" value="1"/>
</dbReference>
<feature type="coiled-coil region" evidence="12">
    <location>
        <begin position="893"/>
        <end position="920"/>
    </location>
</feature>
<dbReference type="GO" id="GO:0002161">
    <property type="term" value="F:aminoacyl-tRNA deacylase activity"/>
    <property type="evidence" value="ECO:0007669"/>
    <property type="project" value="InterPro"/>
</dbReference>
<dbReference type="NCBIfam" id="TIGR00422">
    <property type="entry name" value="valS"/>
    <property type="match status" value="1"/>
</dbReference>
<keyword evidence="5 11" id="KW-0547">Nucleotide-binding</keyword>
<feature type="domain" description="Methionyl/Valyl/Leucyl/Isoleucyl-tRNA synthetase anticodon-binding" evidence="14">
    <location>
        <begin position="691"/>
        <end position="830"/>
    </location>
</feature>
<organism evidence="15 16">
    <name type="scientific">Henosepilachna vigintioctopunctata</name>
    <dbReference type="NCBI Taxonomy" id="420089"/>
    <lineage>
        <taxon>Eukaryota</taxon>
        <taxon>Metazoa</taxon>
        <taxon>Ecdysozoa</taxon>
        <taxon>Arthropoda</taxon>
        <taxon>Hexapoda</taxon>
        <taxon>Insecta</taxon>
        <taxon>Pterygota</taxon>
        <taxon>Neoptera</taxon>
        <taxon>Endopterygota</taxon>
        <taxon>Coleoptera</taxon>
        <taxon>Polyphaga</taxon>
        <taxon>Cucujiformia</taxon>
        <taxon>Coccinelloidea</taxon>
        <taxon>Coccinellidae</taxon>
        <taxon>Epilachninae</taxon>
        <taxon>Epilachnini</taxon>
        <taxon>Henosepilachna</taxon>
    </lineage>
</organism>
<evidence type="ECO:0000259" key="13">
    <source>
        <dbReference type="Pfam" id="PF00133"/>
    </source>
</evidence>
<keyword evidence="3" id="KW-0963">Cytoplasm</keyword>
<dbReference type="Proteomes" id="UP001431783">
    <property type="component" value="Unassembled WGS sequence"/>
</dbReference>
<dbReference type="InterPro" id="IPR033705">
    <property type="entry name" value="Anticodon_Ia_Val"/>
</dbReference>
<proteinExistence type="inferred from homology"/>
<evidence type="ECO:0000256" key="5">
    <source>
        <dbReference type="ARBA" id="ARBA00022741"/>
    </source>
</evidence>
<dbReference type="EMBL" id="JARQZJ010000102">
    <property type="protein sequence ID" value="KAK9886784.1"/>
    <property type="molecule type" value="Genomic_DNA"/>
</dbReference>
<dbReference type="Gene3D" id="3.90.740.10">
    <property type="entry name" value="Valyl/Leucyl/Isoleucyl-tRNA synthetase, editing domain"/>
    <property type="match status" value="1"/>
</dbReference>
<comment type="similarity">
    <text evidence="1 11">Belongs to the class-I aminoacyl-tRNA synthetase family.</text>
</comment>